<name>A0ABR5N878_BRECH</name>
<reference evidence="2 3" key="1">
    <citation type="submission" date="2015-09" db="EMBL/GenBank/DDBJ databases">
        <title>Genome sequencing project for genomic taxonomy and phylogenomics of Bacillus-like bacteria.</title>
        <authorList>
            <person name="Liu B."/>
            <person name="Wang J."/>
            <person name="Zhu Y."/>
            <person name="Liu G."/>
            <person name="Chen Q."/>
            <person name="Chen Z."/>
            <person name="Lan J."/>
            <person name="Che J."/>
            <person name="Ge C."/>
            <person name="Shi H."/>
            <person name="Pan Z."/>
            <person name="Liu X."/>
        </authorList>
    </citation>
    <scope>NUCLEOTIDE SEQUENCE [LARGE SCALE GENOMIC DNA]</scope>
    <source>
        <strain evidence="2 3">DSM 8552</strain>
    </source>
</reference>
<accession>A0ABR5N878</accession>
<dbReference type="NCBIfam" id="TIGR01440">
    <property type="entry name" value="TIGR01440 family protein"/>
    <property type="match status" value="1"/>
</dbReference>
<gene>
    <name evidence="2" type="ORF">AN963_16930</name>
</gene>
<dbReference type="Proteomes" id="UP000051063">
    <property type="component" value="Unassembled WGS sequence"/>
</dbReference>
<sequence length="189" mass="20273">MDLLAIEKQVKEVVEEVARMAELAPGQVFVIGCSTSEVLGKHIGKAGSKEVAAALYRGIRTVQEQSGFAVAFQCCEHLNRALVVEREVMERYGWDEVSVVPVPTAGGSMAAHAYAQMKDAAVVEHIRAHAGIDIGDTLIGMHLKHVAVPVRPTHRVVGEAHVTAARTRPKLIGGSRAVYESAPLNESCT</sequence>
<dbReference type="EMBL" id="LJJB01000010">
    <property type="protein sequence ID" value="KQL46604.1"/>
    <property type="molecule type" value="Genomic_DNA"/>
</dbReference>
<dbReference type="PIRSF" id="PIRSF007510">
    <property type="entry name" value="UCP007510"/>
    <property type="match status" value="1"/>
</dbReference>
<evidence type="ECO:0000256" key="1">
    <source>
        <dbReference type="HAMAP-Rule" id="MF_00800"/>
    </source>
</evidence>
<dbReference type="RefSeq" id="WP_055745700.1">
    <property type="nucleotide sequence ID" value="NZ_LJJB01000010.1"/>
</dbReference>
<comment type="caution">
    <text evidence="2">The sequence shown here is derived from an EMBL/GenBank/DDBJ whole genome shotgun (WGS) entry which is preliminary data.</text>
</comment>
<organism evidence="2 3">
    <name type="scientific">Brevibacillus choshinensis</name>
    <dbReference type="NCBI Taxonomy" id="54911"/>
    <lineage>
        <taxon>Bacteria</taxon>
        <taxon>Bacillati</taxon>
        <taxon>Bacillota</taxon>
        <taxon>Bacilli</taxon>
        <taxon>Bacillales</taxon>
        <taxon>Paenibacillaceae</taxon>
        <taxon>Brevibacillus</taxon>
    </lineage>
</organism>
<evidence type="ECO:0000313" key="2">
    <source>
        <dbReference type="EMBL" id="KQL46604.1"/>
    </source>
</evidence>
<protein>
    <recommendedName>
        <fullName evidence="1">UPF0340 protein AN963_16930</fullName>
    </recommendedName>
</protein>
<dbReference type="HAMAP" id="MF_00800">
    <property type="entry name" value="UPF0340"/>
    <property type="match status" value="1"/>
</dbReference>
<proteinExistence type="inferred from homology"/>
<keyword evidence="3" id="KW-1185">Reference proteome</keyword>
<evidence type="ECO:0000313" key="3">
    <source>
        <dbReference type="Proteomes" id="UP000051063"/>
    </source>
</evidence>
<dbReference type="SUPFAM" id="SSF110710">
    <property type="entry name" value="TTHA0583/YokD-like"/>
    <property type="match status" value="1"/>
</dbReference>
<comment type="similarity">
    <text evidence="1">Belongs to the UPF0340 family.</text>
</comment>
<dbReference type="Pfam" id="PF04260">
    <property type="entry name" value="DUF436"/>
    <property type="match status" value="1"/>
</dbReference>
<dbReference type="Gene3D" id="3.40.50.10360">
    <property type="entry name" value="Hypothetical protein TT1679"/>
    <property type="match status" value="1"/>
</dbReference>
<dbReference type="InterPro" id="IPR028345">
    <property type="entry name" value="Antibiotic_NAT-like"/>
</dbReference>
<dbReference type="InterPro" id="IPR006340">
    <property type="entry name" value="DUF436"/>
</dbReference>